<dbReference type="Proteomes" id="UP001357223">
    <property type="component" value="Chromosome"/>
</dbReference>
<protein>
    <submittedName>
        <fullName evidence="5">S-layer homology domain-containing protein</fullName>
    </submittedName>
</protein>
<feature type="compositionally biased region" description="Basic and acidic residues" evidence="2">
    <location>
        <begin position="209"/>
        <end position="225"/>
    </location>
</feature>
<evidence type="ECO:0000256" key="3">
    <source>
        <dbReference type="SAM" id="SignalP"/>
    </source>
</evidence>
<dbReference type="InterPro" id="IPR051465">
    <property type="entry name" value="Cell_Envelope_Struct_Comp"/>
</dbReference>
<feature type="signal peptide" evidence="3">
    <location>
        <begin position="1"/>
        <end position="20"/>
    </location>
</feature>
<feature type="domain" description="SLH" evidence="4">
    <location>
        <begin position="89"/>
        <end position="144"/>
    </location>
</feature>
<name>A0ABZ2CI21_9BACI</name>
<feature type="chain" id="PRO_5046213255" evidence="3">
    <location>
        <begin position="21"/>
        <end position="240"/>
    </location>
</feature>
<feature type="domain" description="SLH" evidence="4">
    <location>
        <begin position="25"/>
        <end position="88"/>
    </location>
</feature>
<accession>A0ABZ2CI21</accession>
<feature type="compositionally biased region" description="Low complexity" evidence="2">
    <location>
        <begin position="230"/>
        <end position="240"/>
    </location>
</feature>
<dbReference type="EMBL" id="CP137640">
    <property type="protein sequence ID" value="WVX81453.1"/>
    <property type="molecule type" value="Genomic_DNA"/>
</dbReference>
<reference evidence="5 6" key="1">
    <citation type="submission" date="2023-10" db="EMBL/GenBank/DDBJ databases">
        <title>Niallia locisalis sp.nov. isolated from a salt pond sample.</title>
        <authorList>
            <person name="Li X.-J."/>
            <person name="Dong L."/>
        </authorList>
    </citation>
    <scope>NUCLEOTIDE SEQUENCE [LARGE SCALE GENOMIC DNA]</scope>
    <source>
        <strain evidence="5 6">DSM 29761</strain>
    </source>
</reference>
<keyword evidence="1 3" id="KW-0732">Signal</keyword>
<evidence type="ECO:0000256" key="1">
    <source>
        <dbReference type="ARBA" id="ARBA00022729"/>
    </source>
</evidence>
<dbReference type="PANTHER" id="PTHR43308:SF5">
    <property type="entry name" value="S-LAYER PROTEIN _ PEPTIDOGLYCAN ENDO-BETA-N-ACETYLGLUCOSAMINIDASE"/>
    <property type="match status" value="1"/>
</dbReference>
<dbReference type="PANTHER" id="PTHR43308">
    <property type="entry name" value="OUTER MEMBRANE PROTEIN ALPHA-RELATED"/>
    <property type="match status" value="1"/>
</dbReference>
<dbReference type="InterPro" id="IPR001119">
    <property type="entry name" value="SLH_dom"/>
</dbReference>
<evidence type="ECO:0000313" key="5">
    <source>
        <dbReference type="EMBL" id="WVX81453.1"/>
    </source>
</evidence>
<evidence type="ECO:0000259" key="4">
    <source>
        <dbReference type="PROSITE" id="PS51272"/>
    </source>
</evidence>
<evidence type="ECO:0000256" key="2">
    <source>
        <dbReference type="SAM" id="MobiDB-lite"/>
    </source>
</evidence>
<dbReference type="Pfam" id="PF00395">
    <property type="entry name" value="SLH"/>
    <property type="match status" value="3"/>
</dbReference>
<dbReference type="PROSITE" id="PS51272">
    <property type="entry name" value="SLH"/>
    <property type="match status" value="3"/>
</dbReference>
<evidence type="ECO:0000313" key="6">
    <source>
        <dbReference type="Proteomes" id="UP001357223"/>
    </source>
</evidence>
<sequence>MKKVGLLILAVSFVSNLIFGYTVTAKTTFDDISNNYWAKDDIEYLSGKKIINGYTNGNFGPNDTIKRVDAATMIVRALDIETANRPNPNLKDVTKKSFGYNTIATVIDEGIFKGNSGYFYPDNTLTRAEMAAIINRAFPLEEKRANISFTDIDSKHWAYQDIQALAANNITTGYQDNSFKPNQTITRAEFSVFMARVLKNMNVVDELDQVKEDHEKDEEQGNKDEESNENSENFEVIGIN</sequence>
<keyword evidence="6" id="KW-1185">Reference proteome</keyword>
<feature type="region of interest" description="Disordered" evidence="2">
    <location>
        <begin position="209"/>
        <end position="240"/>
    </location>
</feature>
<gene>
    <name evidence="5" type="ORF">R4Z09_30660</name>
</gene>
<feature type="domain" description="SLH" evidence="4">
    <location>
        <begin position="145"/>
        <end position="208"/>
    </location>
</feature>
<proteinExistence type="predicted"/>
<organism evidence="5 6">
    <name type="scientific">Niallia oryzisoli</name>
    <dbReference type="NCBI Taxonomy" id="1737571"/>
    <lineage>
        <taxon>Bacteria</taxon>
        <taxon>Bacillati</taxon>
        <taxon>Bacillota</taxon>
        <taxon>Bacilli</taxon>
        <taxon>Bacillales</taxon>
        <taxon>Bacillaceae</taxon>
        <taxon>Niallia</taxon>
    </lineage>
</organism>
<dbReference type="RefSeq" id="WP_338450381.1">
    <property type="nucleotide sequence ID" value="NZ_CP137640.1"/>
</dbReference>